<sequence>MSVQAFRWLTLILGVTLCLGVFTLSPIPVPGEDEWEEFGRMMRNPLYRLPTTTKPSRYEVSLTPYFNQIPSPNIAPFSFDGEVSVYITANEPDVKEIVMHCNDLTIESLQVTLNNVQVELANNTFTCEMPYSFLRIPLKDPLQVNQVYVVKSVFKGNLQQNMRGFYRSWYRDGGVISFNVCRWMGTTQFQPGHARQAFPCYDEPGFKATFDITIIRAADFSPTIANMPMKSNITLNNGRVAETFHTTPIMSTYLIAFIVSHYERISSGTNSERPFGIYARESAGRTGDYALEVGEKLLNQMEKFTDFPYYTMADKIDMKQAAIPDFSAGAMENWGLLTYREALILYDAQNVNHFYKQRIANIVSHEITHMWFGNLVTCAWWDNLWLNEGFARFYQYYLTHKVEPDFGYDIRFIPEQVHQAMMSDSVDSAVPMNNPAVNDPSSVSAHFSVITYARGASILRMTQHFLGNDTYTKGLRRYLKARAFDVAEPHHLFENLEAAAQEDNALAGYGGITIDSFFRSWSDKAGHPVLNVEINQRTGEMLVKQQRWERDTGVSQFSSLWEIPITWTRGGAPDFKNLKPSEVITGRTTSIKRGTLGLEWVIFNKQESGFYKVNYDQTNWNLITRALRSDERTVIHELNRAQIVDDVFNFARAGVMRYNRAFNILSFLEREDAYAPWDAARAGFNFALGRLASDSENLQKLQEEIIKLSTAVTDRLGYAEKEGEKFMDGLLRMNMLSFLCNVGHAQCEAAAKENFAKWRNGGHIPPNMRPWVYCSGLRQGTAEDFNYFWSRYEQEDVASETVVMINAAGCTRDQASLVKFLDAIVYVDNDNDIHKYVRPQDWSAAWSSAASGNPENAWRILEWLLNNIAKVQAANNSAATPISNIASRLQTEQELEAFTRWLEANRVALGSAYNTGINGVAATRNNHAWTRNRAGEFANYFETGYVEEEISEGGNDGGDSGGGDSGGGDSGGGGGGSPDGASMATFSVITLIATLVATLIA</sequence>
<feature type="domain" description="ERAP1-like C-terminal" evidence="14">
    <location>
        <begin position="600"/>
        <end position="906"/>
    </location>
</feature>
<comment type="similarity">
    <text evidence="3">Belongs to the peptidase M1 family.</text>
</comment>
<evidence type="ECO:0000256" key="7">
    <source>
        <dbReference type="ARBA" id="ARBA00022801"/>
    </source>
</evidence>
<dbReference type="Gene3D" id="2.60.40.1910">
    <property type="match status" value="1"/>
</dbReference>
<keyword evidence="4" id="KW-0472">Membrane</keyword>
<feature type="signal peptide" evidence="12">
    <location>
        <begin position="1"/>
        <end position="20"/>
    </location>
</feature>
<comment type="subcellular location">
    <subcellularLocation>
        <location evidence="2">Cell membrane</location>
        <topology evidence="2">Lipid-anchor</topology>
        <topology evidence="2">GPI-anchor</topology>
    </subcellularLocation>
</comment>
<keyword evidence="9" id="KW-0482">Metalloprotease</keyword>
<evidence type="ECO:0000256" key="11">
    <source>
        <dbReference type="SAM" id="MobiDB-lite"/>
    </source>
</evidence>
<dbReference type="CDD" id="cd09601">
    <property type="entry name" value="M1_APN-Q_like"/>
    <property type="match status" value="1"/>
</dbReference>
<protein>
    <submittedName>
        <fullName evidence="17">Membrane alanyl aminopeptidase-like</fullName>
    </submittedName>
</protein>
<feature type="domain" description="Peptidase M1 membrane alanine aminopeptidase" evidence="13">
    <location>
        <begin position="289"/>
        <end position="521"/>
    </location>
</feature>
<dbReference type="Gene3D" id="1.25.50.20">
    <property type="match status" value="1"/>
</dbReference>
<dbReference type="Pfam" id="PF17900">
    <property type="entry name" value="Peptidase_M1_N"/>
    <property type="match status" value="1"/>
</dbReference>
<evidence type="ECO:0000313" key="16">
    <source>
        <dbReference type="Proteomes" id="UP001652582"/>
    </source>
</evidence>
<evidence type="ECO:0000259" key="14">
    <source>
        <dbReference type="Pfam" id="PF11838"/>
    </source>
</evidence>
<comment type="cofactor">
    <cofactor evidence="1">
        <name>Zn(2+)</name>
        <dbReference type="ChEBI" id="CHEBI:29105"/>
    </cofactor>
</comment>
<evidence type="ECO:0000259" key="13">
    <source>
        <dbReference type="Pfam" id="PF01433"/>
    </source>
</evidence>
<dbReference type="SUPFAM" id="SSF63737">
    <property type="entry name" value="Leukotriene A4 hydrolase N-terminal domain"/>
    <property type="match status" value="1"/>
</dbReference>
<dbReference type="SUPFAM" id="SSF55486">
    <property type="entry name" value="Metalloproteases ('zincins'), catalytic domain"/>
    <property type="match status" value="1"/>
</dbReference>
<keyword evidence="12" id="KW-0732">Signal</keyword>
<dbReference type="PANTHER" id="PTHR11533:SF301">
    <property type="entry name" value="AMINOPEPTIDASE"/>
    <property type="match status" value="1"/>
</dbReference>
<dbReference type="InterPro" id="IPR001930">
    <property type="entry name" value="Peptidase_M1"/>
</dbReference>
<accession>A0ABM3LNX2</accession>
<evidence type="ECO:0000259" key="15">
    <source>
        <dbReference type="Pfam" id="PF17900"/>
    </source>
</evidence>
<dbReference type="InterPro" id="IPR050344">
    <property type="entry name" value="Peptidase_M1_aminopeptidases"/>
</dbReference>
<keyword evidence="7" id="KW-0378">Hydrolase</keyword>
<dbReference type="GeneID" id="112057090"/>
<evidence type="ECO:0000256" key="8">
    <source>
        <dbReference type="ARBA" id="ARBA00022833"/>
    </source>
</evidence>
<keyword evidence="5" id="KW-0645">Protease</keyword>
<keyword evidence="10" id="KW-0449">Lipoprotein</keyword>
<evidence type="ECO:0000313" key="17">
    <source>
        <dbReference type="RefSeq" id="XP_052740775.1"/>
    </source>
</evidence>
<dbReference type="InterPro" id="IPR024571">
    <property type="entry name" value="ERAP1-like_C_dom"/>
</dbReference>
<proteinExistence type="inferred from homology"/>
<feature type="region of interest" description="Disordered" evidence="11">
    <location>
        <begin position="950"/>
        <end position="979"/>
    </location>
</feature>
<dbReference type="PRINTS" id="PR00756">
    <property type="entry name" value="ALADIPTASE"/>
</dbReference>
<keyword evidence="6" id="KW-0479">Metal-binding</keyword>
<dbReference type="InterPro" id="IPR034016">
    <property type="entry name" value="M1_APN-typ"/>
</dbReference>
<feature type="compositionally biased region" description="Gly residues" evidence="11">
    <location>
        <begin position="954"/>
        <end position="978"/>
    </location>
</feature>
<dbReference type="InterPro" id="IPR027268">
    <property type="entry name" value="Peptidase_M4/M1_CTD_sf"/>
</dbReference>
<evidence type="ECO:0000256" key="1">
    <source>
        <dbReference type="ARBA" id="ARBA00001947"/>
    </source>
</evidence>
<evidence type="ECO:0000256" key="3">
    <source>
        <dbReference type="ARBA" id="ARBA00010136"/>
    </source>
</evidence>
<organism evidence="16 17">
    <name type="scientific">Bicyclus anynana</name>
    <name type="common">Squinting bush brown butterfly</name>
    <dbReference type="NCBI Taxonomy" id="110368"/>
    <lineage>
        <taxon>Eukaryota</taxon>
        <taxon>Metazoa</taxon>
        <taxon>Ecdysozoa</taxon>
        <taxon>Arthropoda</taxon>
        <taxon>Hexapoda</taxon>
        <taxon>Insecta</taxon>
        <taxon>Pterygota</taxon>
        <taxon>Neoptera</taxon>
        <taxon>Endopterygota</taxon>
        <taxon>Lepidoptera</taxon>
        <taxon>Glossata</taxon>
        <taxon>Ditrysia</taxon>
        <taxon>Papilionoidea</taxon>
        <taxon>Nymphalidae</taxon>
        <taxon>Satyrinae</taxon>
        <taxon>Satyrini</taxon>
        <taxon>Mycalesina</taxon>
        <taxon>Bicyclus</taxon>
    </lineage>
</organism>
<evidence type="ECO:0000256" key="2">
    <source>
        <dbReference type="ARBA" id="ARBA00004609"/>
    </source>
</evidence>
<keyword evidence="16" id="KW-1185">Reference proteome</keyword>
<evidence type="ECO:0000256" key="10">
    <source>
        <dbReference type="ARBA" id="ARBA00023288"/>
    </source>
</evidence>
<evidence type="ECO:0000256" key="6">
    <source>
        <dbReference type="ARBA" id="ARBA00022723"/>
    </source>
</evidence>
<dbReference type="Gene3D" id="1.10.390.10">
    <property type="entry name" value="Neutral Protease Domain 2"/>
    <property type="match status" value="1"/>
</dbReference>
<dbReference type="InterPro" id="IPR014782">
    <property type="entry name" value="Peptidase_M1_dom"/>
</dbReference>
<feature type="chain" id="PRO_5047158698" evidence="12">
    <location>
        <begin position="21"/>
        <end position="1001"/>
    </location>
</feature>
<evidence type="ECO:0000256" key="12">
    <source>
        <dbReference type="SAM" id="SignalP"/>
    </source>
</evidence>
<feature type="domain" description="Aminopeptidase N-like N-terminal" evidence="15">
    <location>
        <begin position="54"/>
        <end position="254"/>
    </location>
</feature>
<dbReference type="RefSeq" id="XP_052740775.1">
    <property type="nucleotide sequence ID" value="XM_052884815.1"/>
</dbReference>
<dbReference type="InterPro" id="IPR045357">
    <property type="entry name" value="Aminopeptidase_N-like_N"/>
</dbReference>
<reference evidence="17" key="1">
    <citation type="submission" date="2025-08" db="UniProtKB">
        <authorList>
            <consortium name="RefSeq"/>
        </authorList>
    </citation>
    <scope>IDENTIFICATION</scope>
</reference>
<keyword evidence="4" id="KW-0325">Glycoprotein</keyword>
<dbReference type="Proteomes" id="UP001652582">
    <property type="component" value="Chromosome 12"/>
</dbReference>
<keyword evidence="4" id="KW-0336">GPI-anchor</keyword>
<name>A0ABM3LNX2_BICAN</name>
<evidence type="ECO:0000256" key="5">
    <source>
        <dbReference type="ARBA" id="ARBA00022670"/>
    </source>
</evidence>
<keyword evidence="8" id="KW-0862">Zinc</keyword>
<gene>
    <name evidence="17" type="primary">LOC112057090</name>
</gene>
<dbReference type="PANTHER" id="PTHR11533">
    <property type="entry name" value="PROTEASE M1 ZINC METALLOPROTEASE"/>
    <property type="match status" value="1"/>
</dbReference>
<dbReference type="Pfam" id="PF01433">
    <property type="entry name" value="Peptidase_M1"/>
    <property type="match status" value="1"/>
</dbReference>
<dbReference type="Pfam" id="PF11838">
    <property type="entry name" value="ERAP1_C"/>
    <property type="match status" value="1"/>
</dbReference>
<dbReference type="InterPro" id="IPR042097">
    <property type="entry name" value="Aminopeptidase_N-like_N_sf"/>
</dbReference>
<dbReference type="Gene3D" id="2.60.40.1730">
    <property type="entry name" value="tricorn interacting facor f3 domain"/>
    <property type="match status" value="1"/>
</dbReference>
<evidence type="ECO:0000256" key="4">
    <source>
        <dbReference type="ARBA" id="ARBA00022622"/>
    </source>
</evidence>
<evidence type="ECO:0000256" key="9">
    <source>
        <dbReference type="ARBA" id="ARBA00023049"/>
    </source>
</evidence>